<feature type="compositionally biased region" description="Polar residues" evidence="1">
    <location>
        <begin position="109"/>
        <end position="136"/>
    </location>
</feature>
<feature type="non-terminal residue" evidence="3">
    <location>
        <position position="151"/>
    </location>
</feature>
<evidence type="ECO:0000259" key="2">
    <source>
        <dbReference type="Pfam" id="PF10390"/>
    </source>
</evidence>
<dbReference type="Proteomes" id="UP000236370">
    <property type="component" value="Unassembled WGS sequence"/>
</dbReference>
<reference evidence="3 4" key="1">
    <citation type="submission" date="2017-12" db="EMBL/GenBank/DDBJ databases">
        <title>High-resolution comparative analysis of great ape genomes.</title>
        <authorList>
            <person name="Pollen A."/>
            <person name="Hastie A."/>
            <person name="Hormozdiari F."/>
            <person name="Dougherty M."/>
            <person name="Liu R."/>
            <person name="Chaisson M."/>
            <person name="Hoppe E."/>
            <person name="Hill C."/>
            <person name="Pang A."/>
            <person name="Hillier L."/>
            <person name="Baker C."/>
            <person name="Armstrong J."/>
            <person name="Shendure J."/>
            <person name="Paten B."/>
            <person name="Wilson R."/>
            <person name="Chao H."/>
            <person name="Schneider V."/>
            <person name="Ventura M."/>
            <person name="Kronenberg Z."/>
            <person name="Murali S."/>
            <person name="Gordon D."/>
            <person name="Cantsilieris S."/>
            <person name="Munson K."/>
            <person name="Nelson B."/>
            <person name="Raja A."/>
            <person name="Underwood J."/>
            <person name="Diekhans M."/>
            <person name="Fiddes I."/>
            <person name="Haussler D."/>
            <person name="Eichler E."/>
        </authorList>
    </citation>
    <scope>NUCLEOTIDE SEQUENCE [LARGE SCALE GENOMIC DNA]</scope>
    <source>
        <strain evidence="3">Yerkes chimp pedigree #C0471</strain>
    </source>
</reference>
<dbReference type="InterPro" id="IPR036390">
    <property type="entry name" value="WH_DNA-bd_sf"/>
</dbReference>
<comment type="caution">
    <text evidence="3">The sequence shown here is derived from an EMBL/GenBank/DDBJ whole genome shotgun (WGS) entry which is preliminary data.</text>
</comment>
<evidence type="ECO:0000256" key="1">
    <source>
        <dbReference type="SAM" id="MobiDB-lite"/>
    </source>
</evidence>
<feature type="domain" description="RNA polymerase II elongation factor ELL N-terminal" evidence="2">
    <location>
        <begin position="11"/>
        <end position="65"/>
    </location>
</feature>
<dbReference type="AlphaFoldDB" id="A0A2J8NMD2"/>
<dbReference type="EMBL" id="NBAG03000226">
    <property type="protein sequence ID" value="PNI72925.1"/>
    <property type="molecule type" value="Genomic_DNA"/>
</dbReference>
<dbReference type="InterPro" id="IPR019464">
    <property type="entry name" value="ELL_N"/>
</dbReference>
<accession>A0A2J8NMD2</accession>
<organism evidence="3 4">
    <name type="scientific">Pan troglodytes</name>
    <name type="common">Chimpanzee</name>
    <dbReference type="NCBI Taxonomy" id="9598"/>
    <lineage>
        <taxon>Eukaryota</taxon>
        <taxon>Metazoa</taxon>
        <taxon>Chordata</taxon>
        <taxon>Craniata</taxon>
        <taxon>Vertebrata</taxon>
        <taxon>Euteleostomi</taxon>
        <taxon>Mammalia</taxon>
        <taxon>Eutheria</taxon>
        <taxon>Euarchontoglires</taxon>
        <taxon>Primates</taxon>
        <taxon>Haplorrhini</taxon>
        <taxon>Catarrhini</taxon>
        <taxon>Hominidae</taxon>
        <taxon>Pan</taxon>
    </lineage>
</organism>
<name>A0A2J8NMD2_PANTR</name>
<sequence>MAAGGTGGLREEQRYGLSCGRLGQDNITVLHVKLTETAIRALETYQSHKNLIPFRPSIQFQGLHGVANLNSKDLSYTLKDYVFKELQRDWPGYSEIDRRSLESVLSRKLNPSQNAAGTSHSESPVCSSRDAVSSPQKRLLDSEFIDPLMNK</sequence>
<proteinExistence type="predicted"/>
<dbReference type="InterPro" id="IPR042065">
    <property type="entry name" value="E3_ELL-like"/>
</dbReference>
<dbReference type="GO" id="GO:0006368">
    <property type="term" value="P:transcription elongation by RNA polymerase II"/>
    <property type="evidence" value="ECO:0007669"/>
    <property type="project" value="InterPro"/>
</dbReference>
<feature type="region of interest" description="Disordered" evidence="1">
    <location>
        <begin position="107"/>
        <end position="137"/>
    </location>
</feature>
<dbReference type="InterPro" id="IPR031176">
    <property type="entry name" value="ELL/occludin"/>
</dbReference>
<gene>
    <name evidence="3" type="ORF">CK820_G0009143</name>
</gene>
<dbReference type="Pfam" id="PF10390">
    <property type="entry name" value="ELL"/>
    <property type="match status" value="1"/>
</dbReference>
<dbReference type="GO" id="GO:0008023">
    <property type="term" value="C:transcription elongation factor complex"/>
    <property type="evidence" value="ECO:0007669"/>
    <property type="project" value="InterPro"/>
</dbReference>
<dbReference type="SUPFAM" id="SSF46785">
    <property type="entry name" value="Winged helix' DNA-binding domain"/>
    <property type="match status" value="1"/>
</dbReference>
<dbReference type="PANTHER" id="PTHR23288:SF8">
    <property type="entry name" value="RNA POLYMERASE II ELONGATION FACTOR ELL2"/>
    <property type="match status" value="1"/>
</dbReference>
<protein>
    <submittedName>
        <fullName evidence="3">ELL2 isoform 2</fullName>
    </submittedName>
</protein>
<evidence type="ECO:0000313" key="3">
    <source>
        <dbReference type="EMBL" id="PNI72925.1"/>
    </source>
</evidence>
<dbReference type="PANTHER" id="PTHR23288">
    <property type="entry name" value="OCCLUDIN AND RNA POLYMERASE II ELONGATION FACTOR ELL"/>
    <property type="match status" value="1"/>
</dbReference>
<dbReference type="Gene3D" id="1.10.10.2670">
    <property type="entry name" value="E3 ubiquitin-protein ligase"/>
    <property type="match status" value="1"/>
</dbReference>
<evidence type="ECO:0000313" key="4">
    <source>
        <dbReference type="Proteomes" id="UP000236370"/>
    </source>
</evidence>